<accession>A0A5C6T7F7</accession>
<proteinExistence type="predicted"/>
<dbReference type="Proteomes" id="UP000321331">
    <property type="component" value="Unassembled WGS sequence"/>
</dbReference>
<name>A0A5C6T7F7_FUSOC</name>
<protein>
    <submittedName>
        <fullName evidence="1">Uncharacterized protein</fullName>
    </submittedName>
</protein>
<dbReference type="EMBL" id="VMNF01000006">
    <property type="protein sequence ID" value="TXC06880.1"/>
    <property type="molecule type" value="Genomic_DNA"/>
</dbReference>
<reference evidence="1 2" key="1">
    <citation type="submission" date="2019-07" db="EMBL/GenBank/DDBJ databases">
        <title>The First High-Quality Draft Genome Sequence of the Causal Agent of the Current Panama Disease Epidemic.</title>
        <authorList>
            <person name="Warmington R.J."/>
            <person name="Kay W."/>
            <person name="Jeffries A."/>
            <person name="Bebber D."/>
            <person name="Moore K."/>
            <person name="Studholme D.J."/>
        </authorList>
    </citation>
    <scope>NUCLEOTIDE SEQUENCE [LARGE SCALE GENOMIC DNA]</scope>
    <source>
        <strain evidence="1 2">TR4</strain>
    </source>
</reference>
<comment type="caution">
    <text evidence="1">The sequence shown here is derived from an EMBL/GenBank/DDBJ whole genome shotgun (WGS) entry which is preliminary data.</text>
</comment>
<dbReference type="AlphaFoldDB" id="A0A5C6T7F7"/>
<evidence type="ECO:0000313" key="1">
    <source>
        <dbReference type="EMBL" id="TXC06880.1"/>
    </source>
</evidence>
<organism evidence="1 2">
    <name type="scientific">Fusarium oxysporum f. sp. cubense</name>
    <dbReference type="NCBI Taxonomy" id="61366"/>
    <lineage>
        <taxon>Eukaryota</taxon>
        <taxon>Fungi</taxon>
        <taxon>Dikarya</taxon>
        <taxon>Ascomycota</taxon>
        <taxon>Pezizomycotina</taxon>
        <taxon>Sordariomycetes</taxon>
        <taxon>Hypocreomycetidae</taxon>
        <taxon>Hypocreales</taxon>
        <taxon>Nectriaceae</taxon>
        <taxon>Fusarium</taxon>
        <taxon>Fusarium oxysporum species complex</taxon>
    </lineage>
</organism>
<evidence type="ECO:0000313" key="2">
    <source>
        <dbReference type="Proteomes" id="UP000321331"/>
    </source>
</evidence>
<sequence length="62" mass="7072">MSRELLKKPQGKIRQMVQVALIFKDPKCVSCRSYSVALDSVLYVQSVCSWPTQSSRSCFSRD</sequence>
<gene>
    <name evidence="1" type="ORF">FocTR4_00010449</name>
</gene>